<reference evidence="2 3" key="1">
    <citation type="submission" date="2019-03" db="EMBL/GenBank/DDBJ databases">
        <title>Draft genome sequences of novel Actinobacteria.</title>
        <authorList>
            <person name="Sahin N."/>
            <person name="Ay H."/>
            <person name="Saygin H."/>
        </authorList>
    </citation>
    <scope>NUCLEOTIDE SEQUENCE [LARGE SCALE GENOMIC DNA]</scope>
    <source>
        <strain evidence="2 3">KC712</strain>
    </source>
</reference>
<dbReference type="Gene3D" id="3.30.70.1450">
    <property type="entry name" value="Regulator of K+ conductance, C-terminal domain"/>
    <property type="match status" value="1"/>
</dbReference>
<dbReference type="AlphaFoldDB" id="A0A4R4WK58"/>
<dbReference type="InterPro" id="IPR006037">
    <property type="entry name" value="RCK_C"/>
</dbReference>
<dbReference type="Pfam" id="PF02080">
    <property type="entry name" value="TrkA_C"/>
    <property type="match status" value="1"/>
</dbReference>
<evidence type="ECO:0000313" key="2">
    <source>
        <dbReference type="EMBL" id="TDD16803.1"/>
    </source>
</evidence>
<keyword evidence="3" id="KW-1185">Reference proteome</keyword>
<gene>
    <name evidence="2" type="ORF">E1294_29935</name>
</gene>
<organism evidence="2 3">
    <name type="scientific">Nonomuraea diastatica</name>
    <dbReference type="NCBI Taxonomy" id="1848329"/>
    <lineage>
        <taxon>Bacteria</taxon>
        <taxon>Bacillati</taxon>
        <taxon>Actinomycetota</taxon>
        <taxon>Actinomycetes</taxon>
        <taxon>Streptosporangiales</taxon>
        <taxon>Streptosporangiaceae</taxon>
        <taxon>Nonomuraea</taxon>
    </lineage>
</organism>
<name>A0A4R4WK58_9ACTN</name>
<evidence type="ECO:0000259" key="1">
    <source>
        <dbReference type="Pfam" id="PF02080"/>
    </source>
</evidence>
<dbReference type="GO" id="GO:0008324">
    <property type="term" value="F:monoatomic cation transmembrane transporter activity"/>
    <property type="evidence" value="ECO:0007669"/>
    <property type="project" value="InterPro"/>
</dbReference>
<dbReference type="OrthoDB" id="9776294at2"/>
<dbReference type="GO" id="GO:0006813">
    <property type="term" value="P:potassium ion transport"/>
    <property type="evidence" value="ECO:0007669"/>
    <property type="project" value="InterPro"/>
</dbReference>
<protein>
    <recommendedName>
        <fullName evidence="1">RCK C-terminal domain-containing protein</fullName>
    </recommendedName>
</protein>
<dbReference type="Proteomes" id="UP000294543">
    <property type="component" value="Unassembled WGS sequence"/>
</dbReference>
<dbReference type="EMBL" id="SMKP01000098">
    <property type="protein sequence ID" value="TDD16803.1"/>
    <property type="molecule type" value="Genomic_DNA"/>
</dbReference>
<accession>A0A4R4WK58</accession>
<dbReference type="InterPro" id="IPR036721">
    <property type="entry name" value="RCK_C_sf"/>
</dbReference>
<evidence type="ECO:0000313" key="3">
    <source>
        <dbReference type="Proteomes" id="UP000294543"/>
    </source>
</evidence>
<proteinExistence type="predicted"/>
<dbReference type="SUPFAM" id="SSF116726">
    <property type="entry name" value="TrkA C-terminal domain-like"/>
    <property type="match status" value="1"/>
</dbReference>
<feature type="domain" description="RCK C-terminal" evidence="1">
    <location>
        <begin position="39"/>
        <end position="97"/>
    </location>
</feature>
<comment type="caution">
    <text evidence="2">The sequence shown here is derived from an EMBL/GenBank/DDBJ whole genome shotgun (WGS) entry which is preliminary data.</text>
</comment>
<sequence length="101" mass="11286">MWRDRRSLVGWVGSACGTTPHRRGRDRLKCLPPVPRALGAWLRLIPLGQSRLRRKYGLTVVAVKCVGEEFTYATADTELGYGDVIIVSGRIQDIERFSGLS</sequence>